<proteinExistence type="inferred from homology"/>
<protein>
    <submittedName>
        <fullName evidence="2">Enoyl-CoA hydratase/isomerase family protein</fullName>
    </submittedName>
</protein>
<evidence type="ECO:0000313" key="2">
    <source>
        <dbReference type="EMBL" id="TRO16826.1"/>
    </source>
</evidence>
<dbReference type="InterPro" id="IPR029045">
    <property type="entry name" value="ClpP/crotonase-like_dom_sf"/>
</dbReference>
<dbReference type="GO" id="GO:0003824">
    <property type="term" value="F:catalytic activity"/>
    <property type="evidence" value="ECO:0007669"/>
    <property type="project" value="UniProtKB-ARBA"/>
</dbReference>
<dbReference type="Pfam" id="PF00378">
    <property type="entry name" value="ECH_1"/>
    <property type="match status" value="1"/>
</dbReference>
<name>A0ABD7RU19_ECTME</name>
<dbReference type="InterPro" id="IPR001753">
    <property type="entry name" value="Enoyl-CoA_hydra/iso"/>
</dbReference>
<dbReference type="Proteomes" id="UP000317327">
    <property type="component" value="Unassembled WGS sequence"/>
</dbReference>
<dbReference type="AlphaFoldDB" id="A0ABD7RU19"/>
<comment type="caution">
    <text evidence="2">The sequence shown here is derived from an EMBL/GenBank/DDBJ whole genome shotgun (WGS) entry which is preliminary data.</text>
</comment>
<dbReference type="Gene3D" id="3.90.226.10">
    <property type="entry name" value="2-enoyl-CoA Hydratase, Chain A, domain 1"/>
    <property type="match status" value="1"/>
</dbReference>
<comment type="similarity">
    <text evidence="1">Belongs to the enoyl-CoA hydratase/isomerase family.</text>
</comment>
<gene>
    <name evidence="2" type="ORF">EQ836_16275</name>
</gene>
<dbReference type="CDD" id="cd06558">
    <property type="entry name" value="crotonase-like"/>
    <property type="match status" value="1"/>
</dbReference>
<organism evidence="2 3">
    <name type="scientific">Ectopseudomonas mendocina</name>
    <name type="common">Pseudomonas mendocina</name>
    <dbReference type="NCBI Taxonomy" id="300"/>
    <lineage>
        <taxon>Bacteria</taxon>
        <taxon>Pseudomonadati</taxon>
        <taxon>Pseudomonadota</taxon>
        <taxon>Gammaproteobacteria</taxon>
        <taxon>Pseudomonadales</taxon>
        <taxon>Pseudomonadaceae</taxon>
        <taxon>Ectopseudomonas</taxon>
    </lineage>
</organism>
<reference evidence="2 3" key="1">
    <citation type="submission" date="2019-01" db="EMBL/GenBank/DDBJ databases">
        <title>Whole genome shotgun sequencing of Pseudomonas spp. isolated by its ability to degrade furfural.</title>
        <authorList>
            <person name="Donoso R."/>
            <person name="Farkas C."/>
            <person name="Villegas P."/>
            <person name="Gonzales-Toro F."/>
            <person name="Guajardo-Parra M."/>
            <person name="Araya-Nail M."/>
            <person name="Morgante V."/>
            <person name="Perez-Pantoja D."/>
        </authorList>
    </citation>
    <scope>NUCLEOTIDE SEQUENCE [LARGE SCALE GENOMIC DNA]</scope>
    <source>
        <strain evidence="2 3">VN231</strain>
    </source>
</reference>
<dbReference type="EMBL" id="SCFV01000007">
    <property type="protein sequence ID" value="TRO16826.1"/>
    <property type="molecule type" value="Genomic_DNA"/>
</dbReference>
<dbReference type="SUPFAM" id="SSF52096">
    <property type="entry name" value="ClpP/crotonase"/>
    <property type="match status" value="1"/>
</dbReference>
<evidence type="ECO:0000313" key="3">
    <source>
        <dbReference type="Proteomes" id="UP000317327"/>
    </source>
</evidence>
<dbReference type="PANTHER" id="PTHR11941:SF54">
    <property type="entry name" value="ENOYL-COA HYDRATASE, MITOCHONDRIAL"/>
    <property type="match status" value="1"/>
</dbReference>
<evidence type="ECO:0000256" key="1">
    <source>
        <dbReference type="ARBA" id="ARBA00005254"/>
    </source>
</evidence>
<accession>A0ABD7RU19</accession>
<dbReference type="PANTHER" id="PTHR11941">
    <property type="entry name" value="ENOYL-COA HYDRATASE-RELATED"/>
    <property type="match status" value="1"/>
</dbReference>
<sequence length="295" mass="32109">MAALRRCETLSHSREITMSEYQSFTRDDHEGVAVVRFNHPPINLVDRTMVIDLLRLAQKLEGDTQTKVVIFRSDHADFFLAHYDLGSQLDAPPVALAPSTPSLLSALFSRFSRLPQVTIGELSGRARGAGSEFLLALDMRFAARETAVLCQPEIGVGLLPGAGGTVRLTQLLGRGRALEICLGGEDFDATTAELYGWINRALPGEQLSGFCDALARRIADFPASGIANVKAVVERVSGLDEEALADESQRFVADMHAPETLDRVKWMLAQGGQSQGAMELHLGELLARYPLPINP</sequence>